<keyword evidence="2" id="KW-1185">Reference proteome</keyword>
<evidence type="ECO:0000313" key="2">
    <source>
        <dbReference type="Proteomes" id="UP000593576"/>
    </source>
</evidence>
<dbReference type="Proteomes" id="UP000593576">
    <property type="component" value="Unassembled WGS sequence"/>
</dbReference>
<dbReference type="EMBL" id="JABFAF010275905">
    <property type="protein sequence ID" value="MBA0879636.1"/>
    <property type="molecule type" value="Genomic_DNA"/>
</dbReference>
<gene>
    <name evidence="1" type="ORF">Goshw_009814</name>
</gene>
<protein>
    <submittedName>
        <fullName evidence="1">Uncharacterized protein</fullName>
    </submittedName>
</protein>
<proteinExistence type="predicted"/>
<accession>A0A7J9N9B3</accession>
<evidence type="ECO:0000313" key="1">
    <source>
        <dbReference type="EMBL" id="MBA0879636.1"/>
    </source>
</evidence>
<comment type="caution">
    <text evidence="1">The sequence shown here is derived from an EMBL/GenBank/DDBJ whole genome shotgun (WGS) entry which is preliminary data.</text>
</comment>
<name>A0A7J9N9B3_GOSSC</name>
<sequence length="70" mass="8562">MQILQVYLWRIGRKKGGMLWGEITDTNQPLTSFVWWEVLLRLVLLTFRLRGIHYSKCLASHWWHGDFRFR</sequence>
<reference evidence="1 2" key="1">
    <citation type="journal article" date="2019" name="Genome Biol. Evol.">
        <title>Insights into the evolution of the New World diploid cottons (Gossypium, subgenus Houzingenia) based on genome sequencing.</title>
        <authorList>
            <person name="Grover C.E."/>
            <person name="Arick M.A. 2nd"/>
            <person name="Thrash A."/>
            <person name="Conover J.L."/>
            <person name="Sanders W.S."/>
            <person name="Peterson D.G."/>
            <person name="Frelichowski J.E."/>
            <person name="Scheffler J.A."/>
            <person name="Scheffler B.E."/>
            <person name="Wendel J.F."/>
        </authorList>
    </citation>
    <scope>NUCLEOTIDE SEQUENCE [LARGE SCALE GENOMIC DNA]</scope>
    <source>
        <strain evidence="1">1</strain>
        <tissue evidence="1">Leaf</tissue>
    </source>
</reference>
<dbReference type="AlphaFoldDB" id="A0A7J9N9B3"/>
<organism evidence="1 2">
    <name type="scientific">Gossypium schwendimanii</name>
    <name type="common">Cotton</name>
    <dbReference type="NCBI Taxonomy" id="34291"/>
    <lineage>
        <taxon>Eukaryota</taxon>
        <taxon>Viridiplantae</taxon>
        <taxon>Streptophyta</taxon>
        <taxon>Embryophyta</taxon>
        <taxon>Tracheophyta</taxon>
        <taxon>Spermatophyta</taxon>
        <taxon>Magnoliopsida</taxon>
        <taxon>eudicotyledons</taxon>
        <taxon>Gunneridae</taxon>
        <taxon>Pentapetalae</taxon>
        <taxon>rosids</taxon>
        <taxon>malvids</taxon>
        <taxon>Malvales</taxon>
        <taxon>Malvaceae</taxon>
        <taxon>Malvoideae</taxon>
        <taxon>Gossypium</taxon>
    </lineage>
</organism>